<dbReference type="InterPro" id="IPR050109">
    <property type="entry name" value="HTH-type_TetR-like_transc_reg"/>
</dbReference>
<gene>
    <name evidence="4" type="ORF">GCM10009737_18810</name>
</gene>
<protein>
    <submittedName>
        <fullName evidence="4">TetR family transcriptional regulator</fullName>
    </submittedName>
</protein>
<dbReference type="EMBL" id="BAAAMY010000004">
    <property type="protein sequence ID" value="GAA1917583.1"/>
    <property type="molecule type" value="Genomic_DNA"/>
</dbReference>
<dbReference type="Pfam" id="PF17926">
    <property type="entry name" value="TetR_C_21"/>
    <property type="match status" value="1"/>
</dbReference>
<dbReference type="PANTHER" id="PTHR30328">
    <property type="entry name" value="TRANSCRIPTIONAL REPRESSOR"/>
    <property type="match status" value="1"/>
</dbReference>
<dbReference type="PROSITE" id="PS50977">
    <property type="entry name" value="HTH_TETR_2"/>
    <property type="match status" value="1"/>
</dbReference>
<feature type="DNA-binding region" description="H-T-H motif" evidence="2">
    <location>
        <begin position="35"/>
        <end position="54"/>
    </location>
</feature>
<sequence>MSEHVPATPKGAATRRRILDAALAEFAAHGLAGARVDRIAEQASSNKAQIYAYVGGKDQLFDAVFFESLHRILDDAPIDADDLADWAVRLYDDYLRRPDLIRLATWHRLERRPHGLLVDDQERLDAGKIAAIAAAQEQGRVRAGDPFDVMALVIAMSVAWSPVSGVWAATADEPEAVHAARRDLLRRAVAAAVAPDVP</sequence>
<dbReference type="InterPro" id="IPR041467">
    <property type="entry name" value="Sco4008_C"/>
</dbReference>
<evidence type="ECO:0000256" key="2">
    <source>
        <dbReference type="PROSITE-ProRule" id="PRU00335"/>
    </source>
</evidence>
<evidence type="ECO:0000313" key="4">
    <source>
        <dbReference type="EMBL" id="GAA1917583.1"/>
    </source>
</evidence>
<keyword evidence="1 2" id="KW-0238">DNA-binding</keyword>
<dbReference type="SUPFAM" id="SSF48498">
    <property type="entry name" value="Tetracyclin repressor-like, C-terminal domain"/>
    <property type="match status" value="1"/>
</dbReference>
<dbReference type="PANTHER" id="PTHR30328:SF54">
    <property type="entry name" value="HTH-TYPE TRANSCRIPTIONAL REPRESSOR SCO4008"/>
    <property type="match status" value="1"/>
</dbReference>
<name>A0ABN2PDF6_9ACTN</name>
<evidence type="ECO:0000313" key="5">
    <source>
        <dbReference type="Proteomes" id="UP001501612"/>
    </source>
</evidence>
<reference evidence="4 5" key="1">
    <citation type="journal article" date="2019" name="Int. J. Syst. Evol. Microbiol.">
        <title>The Global Catalogue of Microorganisms (GCM) 10K type strain sequencing project: providing services to taxonomists for standard genome sequencing and annotation.</title>
        <authorList>
            <consortium name="The Broad Institute Genomics Platform"/>
            <consortium name="The Broad Institute Genome Sequencing Center for Infectious Disease"/>
            <person name="Wu L."/>
            <person name="Ma J."/>
        </authorList>
    </citation>
    <scope>NUCLEOTIDE SEQUENCE [LARGE SCALE GENOMIC DNA]</scope>
    <source>
        <strain evidence="4 5">JCM 14046</strain>
    </source>
</reference>
<dbReference type="InterPro" id="IPR001647">
    <property type="entry name" value="HTH_TetR"/>
</dbReference>
<feature type="domain" description="HTH tetR-type" evidence="3">
    <location>
        <begin position="12"/>
        <end position="72"/>
    </location>
</feature>
<dbReference type="Gene3D" id="1.10.357.10">
    <property type="entry name" value="Tetracycline Repressor, domain 2"/>
    <property type="match status" value="1"/>
</dbReference>
<organism evidence="4 5">
    <name type="scientific">Nocardioides lentus</name>
    <dbReference type="NCBI Taxonomy" id="338077"/>
    <lineage>
        <taxon>Bacteria</taxon>
        <taxon>Bacillati</taxon>
        <taxon>Actinomycetota</taxon>
        <taxon>Actinomycetes</taxon>
        <taxon>Propionibacteriales</taxon>
        <taxon>Nocardioidaceae</taxon>
        <taxon>Nocardioides</taxon>
    </lineage>
</organism>
<dbReference type="Pfam" id="PF00440">
    <property type="entry name" value="TetR_N"/>
    <property type="match status" value="1"/>
</dbReference>
<keyword evidence="5" id="KW-1185">Reference proteome</keyword>
<evidence type="ECO:0000259" key="3">
    <source>
        <dbReference type="PROSITE" id="PS50977"/>
    </source>
</evidence>
<evidence type="ECO:0000256" key="1">
    <source>
        <dbReference type="ARBA" id="ARBA00023125"/>
    </source>
</evidence>
<accession>A0ABN2PDF6</accession>
<proteinExistence type="predicted"/>
<dbReference type="InterPro" id="IPR036271">
    <property type="entry name" value="Tet_transcr_reg_TetR-rel_C_sf"/>
</dbReference>
<dbReference type="SUPFAM" id="SSF46689">
    <property type="entry name" value="Homeodomain-like"/>
    <property type="match status" value="1"/>
</dbReference>
<comment type="caution">
    <text evidence="4">The sequence shown here is derived from an EMBL/GenBank/DDBJ whole genome shotgun (WGS) entry which is preliminary data.</text>
</comment>
<dbReference type="Proteomes" id="UP001501612">
    <property type="component" value="Unassembled WGS sequence"/>
</dbReference>
<dbReference type="RefSeq" id="WP_344006451.1">
    <property type="nucleotide sequence ID" value="NZ_BAAAMY010000004.1"/>
</dbReference>
<dbReference type="InterPro" id="IPR009057">
    <property type="entry name" value="Homeodomain-like_sf"/>
</dbReference>